<sequence>MGSSILEQELPENIQVFNVDGTPNKVAWITHSVMATYKIGSKDLTDTFLLSGLGKEDVILGLPWLQKYNPDVNWKSGEVTFRPKQYVKIPRNDNVFNNESPEEIIRRIDIRAKMSVSQTMAHQVKQKEQMFETLVPEYLHEFRAQFEDREAERFPISQHYDHTIDLKPDFTLKDCKIYLLMVPEQQELDNFLAENLQKGYIQKSKSPNVSPFFFVGKKEKGKLQPTQDY</sequence>
<dbReference type="Proteomes" id="UP000017559">
    <property type="component" value="Unassembled WGS sequence"/>
</dbReference>
<reference evidence="1 2" key="1">
    <citation type="journal article" date="2014" name="BMC Genomics">
        <title>Genome and secretome analysis of the hemibiotrophic fungal pathogen, Moniliophthora roreri, which causes frosty pod rot disease of cacao: mechanisms of the biotrophic and necrotrophic phases.</title>
        <authorList>
            <person name="Meinhardt L.W."/>
            <person name="Costa G.G.L."/>
            <person name="Thomazella D.P.T."/>
            <person name="Teixeira P.J.P.L."/>
            <person name="Carazzolle M.F."/>
            <person name="Schuster S.C."/>
            <person name="Carlson J.E."/>
            <person name="Guiltinan M.J."/>
            <person name="Mieczkowski P."/>
            <person name="Farmer A."/>
            <person name="Ramaraj T."/>
            <person name="Crozier J."/>
            <person name="Davis R.E."/>
            <person name="Shao J."/>
            <person name="Melnick R.L."/>
            <person name="Pereira G.A.G."/>
            <person name="Bailey B.A."/>
        </authorList>
    </citation>
    <scope>NUCLEOTIDE SEQUENCE [LARGE SCALE GENOMIC DNA]</scope>
    <source>
        <strain evidence="1 2">MCA 2997</strain>
    </source>
</reference>
<evidence type="ECO:0000313" key="1">
    <source>
        <dbReference type="EMBL" id="ESK82932.1"/>
    </source>
</evidence>
<dbReference type="PANTHER" id="PTHR15503">
    <property type="entry name" value="LDOC1 RELATED"/>
    <property type="match status" value="1"/>
</dbReference>
<gene>
    <name evidence="1" type="ORF">Moror_1335</name>
</gene>
<name>V2WMX7_MONRO</name>
<protein>
    <recommendedName>
        <fullName evidence="3">Pro-pol protein</fullName>
    </recommendedName>
</protein>
<keyword evidence="2" id="KW-1185">Reference proteome</keyword>
<comment type="caution">
    <text evidence="1">The sequence shown here is derived from an EMBL/GenBank/DDBJ whole genome shotgun (WGS) entry which is preliminary data.</text>
</comment>
<dbReference type="EMBL" id="AWSO01001736">
    <property type="protein sequence ID" value="ESK82932.1"/>
    <property type="molecule type" value="Genomic_DNA"/>
</dbReference>
<organism evidence="1 2">
    <name type="scientific">Moniliophthora roreri (strain MCA 2997)</name>
    <name type="common">Cocoa frosty pod rot fungus</name>
    <name type="synonym">Crinipellis roreri</name>
    <dbReference type="NCBI Taxonomy" id="1381753"/>
    <lineage>
        <taxon>Eukaryota</taxon>
        <taxon>Fungi</taxon>
        <taxon>Dikarya</taxon>
        <taxon>Basidiomycota</taxon>
        <taxon>Agaricomycotina</taxon>
        <taxon>Agaricomycetes</taxon>
        <taxon>Agaricomycetidae</taxon>
        <taxon>Agaricales</taxon>
        <taxon>Marasmiineae</taxon>
        <taxon>Marasmiaceae</taxon>
        <taxon>Moniliophthora</taxon>
    </lineage>
</organism>
<dbReference type="InterPro" id="IPR043502">
    <property type="entry name" value="DNA/RNA_pol_sf"/>
</dbReference>
<dbReference type="AlphaFoldDB" id="V2WMX7"/>
<accession>V2WMX7</accession>
<dbReference type="InterPro" id="IPR021109">
    <property type="entry name" value="Peptidase_aspartic_dom_sf"/>
</dbReference>
<evidence type="ECO:0000313" key="2">
    <source>
        <dbReference type="Proteomes" id="UP000017559"/>
    </source>
</evidence>
<dbReference type="Gene3D" id="3.10.10.10">
    <property type="entry name" value="HIV Type 1 Reverse Transcriptase, subunit A, domain 1"/>
    <property type="match status" value="1"/>
</dbReference>
<evidence type="ECO:0008006" key="3">
    <source>
        <dbReference type="Google" id="ProtNLM"/>
    </source>
</evidence>
<proteinExistence type="predicted"/>
<dbReference type="PANTHER" id="PTHR15503:SF22">
    <property type="entry name" value="TRANSPOSON TY3-I GAG POLYPROTEIN"/>
    <property type="match status" value="1"/>
</dbReference>
<dbReference type="SUPFAM" id="SSF56672">
    <property type="entry name" value="DNA/RNA polymerases"/>
    <property type="match status" value="1"/>
</dbReference>
<dbReference type="InterPro" id="IPR032567">
    <property type="entry name" value="RTL1-rel"/>
</dbReference>
<dbReference type="Gene3D" id="2.40.70.10">
    <property type="entry name" value="Acid Proteases"/>
    <property type="match status" value="1"/>
</dbReference>
<dbReference type="HOGENOM" id="CLU_000384_42_1_1"/>
<dbReference type="CDD" id="cd00303">
    <property type="entry name" value="retropepsin_like"/>
    <property type="match status" value="1"/>
</dbReference>
<dbReference type="OrthoDB" id="3262920at2759"/>
<dbReference type="KEGG" id="mrr:Moror_1335"/>